<reference evidence="1" key="1">
    <citation type="journal article" date="2021" name="Proc. Natl. Acad. Sci. U.S.A.">
        <title>A Catalog of Tens of Thousands of Viruses from Human Metagenomes Reveals Hidden Associations with Chronic Diseases.</title>
        <authorList>
            <person name="Tisza M.J."/>
            <person name="Buck C.B."/>
        </authorList>
    </citation>
    <scope>NUCLEOTIDE SEQUENCE</scope>
    <source>
        <strain evidence="1">CtJcm18</strain>
    </source>
</reference>
<evidence type="ECO:0000313" key="1">
    <source>
        <dbReference type="EMBL" id="DAE01343.1"/>
    </source>
</evidence>
<protein>
    <submittedName>
        <fullName evidence="1">Uncharacterized protein</fullName>
    </submittedName>
</protein>
<proteinExistence type="predicted"/>
<sequence length="30" mass="3555">MLYVNICIDDKKNPILLTYHLYIFVINGLD</sequence>
<accession>A0A8S5P2N0</accession>
<dbReference type="EMBL" id="BK015323">
    <property type="protein sequence ID" value="DAE01343.1"/>
    <property type="molecule type" value="Genomic_DNA"/>
</dbReference>
<organism evidence="1">
    <name type="scientific">Siphoviridae sp. ctJcm18</name>
    <dbReference type="NCBI Taxonomy" id="2825433"/>
    <lineage>
        <taxon>Viruses</taxon>
        <taxon>Duplodnaviria</taxon>
        <taxon>Heunggongvirae</taxon>
        <taxon>Uroviricota</taxon>
        <taxon>Caudoviricetes</taxon>
    </lineage>
</organism>
<name>A0A8S5P2N0_9CAUD</name>